<feature type="region of interest" description="Disordered" evidence="1">
    <location>
        <begin position="146"/>
        <end position="321"/>
    </location>
</feature>
<proteinExistence type="predicted"/>
<feature type="compositionally biased region" description="Basic and acidic residues" evidence="1">
    <location>
        <begin position="225"/>
        <end position="255"/>
    </location>
</feature>
<sequence>MHVPPSLQQLKAQRRDGPQHTALTRHPELEGGKGRRPGTLQPPTTTHWTPLSNNPGRWRTTAACAPGYCTREEMQEDFEGEVCDHCEIAHPFAHGAYLLSRPAPAPLGRPGPPPPSLQVEIPDRRISTSGIYKNYFQEPGQWRFGQSYQHSESKAASGLGRSGTVPVKRQLIPTRKRGREEPPGGPPVPAVGGNTAPLLGPHREAGPSSGGREQDARTPPPQKCPAEEMERRAKEMETEEEAKWNRATKDGDGRGRGPRPSAGQWGPGWGKRKGAPSPGRRSPLKSKQKGRLGGKKNQKAGTPWAHFRGRDKTPDSERHPGSVSSMYAWIIEGIQHV</sequence>
<reference evidence="2" key="1">
    <citation type="submission" date="2020-07" db="EMBL/GenBank/DDBJ databases">
        <title>The High-quality genome of the commercially important snow crab, Chionoecetes opilio.</title>
        <authorList>
            <person name="Jeong J.-H."/>
            <person name="Ryu S."/>
        </authorList>
    </citation>
    <scope>NUCLEOTIDE SEQUENCE</scope>
    <source>
        <strain evidence="2">MADBK_172401_WGS</strain>
        <tissue evidence="2">Digestive gland</tissue>
    </source>
</reference>
<dbReference type="AlphaFoldDB" id="A0A8J4XPP0"/>
<accession>A0A8J4XPP0</accession>
<organism evidence="2 3">
    <name type="scientific">Chionoecetes opilio</name>
    <name type="common">Atlantic snow crab</name>
    <name type="synonym">Cancer opilio</name>
    <dbReference type="NCBI Taxonomy" id="41210"/>
    <lineage>
        <taxon>Eukaryota</taxon>
        <taxon>Metazoa</taxon>
        <taxon>Ecdysozoa</taxon>
        <taxon>Arthropoda</taxon>
        <taxon>Crustacea</taxon>
        <taxon>Multicrustacea</taxon>
        <taxon>Malacostraca</taxon>
        <taxon>Eumalacostraca</taxon>
        <taxon>Eucarida</taxon>
        <taxon>Decapoda</taxon>
        <taxon>Pleocyemata</taxon>
        <taxon>Brachyura</taxon>
        <taxon>Eubrachyura</taxon>
        <taxon>Majoidea</taxon>
        <taxon>Majidae</taxon>
        <taxon>Chionoecetes</taxon>
    </lineage>
</organism>
<feature type="region of interest" description="Disordered" evidence="1">
    <location>
        <begin position="1"/>
        <end position="56"/>
    </location>
</feature>
<feature type="compositionally biased region" description="Basic residues" evidence="1">
    <location>
        <begin position="282"/>
        <end position="298"/>
    </location>
</feature>
<feature type="compositionally biased region" description="Polar residues" evidence="1">
    <location>
        <begin position="41"/>
        <end position="55"/>
    </location>
</feature>
<feature type="compositionally biased region" description="Basic and acidic residues" evidence="1">
    <location>
        <begin position="308"/>
        <end position="320"/>
    </location>
</feature>
<evidence type="ECO:0000313" key="2">
    <source>
        <dbReference type="EMBL" id="KAG0704440.1"/>
    </source>
</evidence>
<keyword evidence="3" id="KW-1185">Reference proteome</keyword>
<gene>
    <name evidence="2" type="ORF">GWK47_024689</name>
</gene>
<dbReference type="EMBL" id="JACEEZ010025124">
    <property type="protein sequence ID" value="KAG0704440.1"/>
    <property type="molecule type" value="Genomic_DNA"/>
</dbReference>
<protein>
    <submittedName>
        <fullName evidence="2">Uncharacterized protein</fullName>
    </submittedName>
</protein>
<comment type="caution">
    <text evidence="2">The sequence shown here is derived from an EMBL/GenBank/DDBJ whole genome shotgun (WGS) entry which is preliminary data.</text>
</comment>
<evidence type="ECO:0000313" key="3">
    <source>
        <dbReference type="Proteomes" id="UP000770661"/>
    </source>
</evidence>
<dbReference type="Proteomes" id="UP000770661">
    <property type="component" value="Unassembled WGS sequence"/>
</dbReference>
<name>A0A8J4XPP0_CHIOP</name>
<evidence type="ECO:0000256" key="1">
    <source>
        <dbReference type="SAM" id="MobiDB-lite"/>
    </source>
</evidence>
<feature type="compositionally biased region" description="Polar residues" evidence="1">
    <location>
        <begin position="1"/>
        <end position="11"/>
    </location>
</feature>